<reference evidence="2" key="2">
    <citation type="submission" date="2015-01" db="EMBL/GenBank/DDBJ databases">
        <title>Evolutionary Origins and Diversification of the Mycorrhizal Mutualists.</title>
        <authorList>
            <consortium name="DOE Joint Genome Institute"/>
            <consortium name="Mycorrhizal Genomics Consortium"/>
            <person name="Kohler A."/>
            <person name="Kuo A."/>
            <person name="Nagy L.G."/>
            <person name="Floudas D."/>
            <person name="Copeland A."/>
            <person name="Barry K.W."/>
            <person name="Cichocki N."/>
            <person name="Veneault-Fourrey C."/>
            <person name="LaButti K."/>
            <person name="Lindquist E.A."/>
            <person name="Lipzen A."/>
            <person name="Lundell T."/>
            <person name="Morin E."/>
            <person name="Murat C."/>
            <person name="Riley R."/>
            <person name="Ohm R."/>
            <person name="Sun H."/>
            <person name="Tunlid A."/>
            <person name="Henrissat B."/>
            <person name="Grigoriev I.V."/>
            <person name="Hibbett D.S."/>
            <person name="Martin F."/>
        </authorList>
    </citation>
    <scope>NUCLEOTIDE SEQUENCE [LARGE SCALE GENOMIC DNA]</scope>
    <source>
        <strain evidence="2">UH-Slu-Lm8-n1</strain>
    </source>
</reference>
<feature type="non-terminal residue" evidence="1">
    <location>
        <position position="52"/>
    </location>
</feature>
<accession>A0A0D0A858</accession>
<dbReference type="InParanoid" id="A0A0D0A858"/>
<reference evidence="1 2" key="1">
    <citation type="submission" date="2014-04" db="EMBL/GenBank/DDBJ databases">
        <authorList>
            <consortium name="DOE Joint Genome Institute"/>
            <person name="Kuo A."/>
            <person name="Ruytinx J."/>
            <person name="Rineau F."/>
            <person name="Colpaert J."/>
            <person name="Kohler A."/>
            <person name="Nagy L.G."/>
            <person name="Floudas D."/>
            <person name="Copeland A."/>
            <person name="Barry K.W."/>
            <person name="Cichocki N."/>
            <person name="Veneault-Fourrey C."/>
            <person name="LaButti K."/>
            <person name="Lindquist E.A."/>
            <person name="Lipzen A."/>
            <person name="Lundell T."/>
            <person name="Morin E."/>
            <person name="Murat C."/>
            <person name="Sun H."/>
            <person name="Tunlid A."/>
            <person name="Henrissat B."/>
            <person name="Grigoriev I.V."/>
            <person name="Hibbett D.S."/>
            <person name="Martin F."/>
            <person name="Nordberg H.P."/>
            <person name="Cantor M.N."/>
            <person name="Hua S.X."/>
        </authorList>
    </citation>
    <scope>NUCLEOTIDE SEQUENCE [LARGE SCALE GENOMIC DNA]</scope>
    <source>
        <strain evidence="1 2">UH-Slu-Lm8-n1</strain>
    </source>
</reference>
<protein>
    <submittedName>
        <fullName evidence="1">Uncharacterized protein</fullName>
    </submittedName>
</protein>
<dbReference type="AlphaFoldDB" id="A0A0D0A858"/>
<sequence length="52" mass="5944">MIGAEGTSGILAFSCHLVQENHLPTNREITTRVKKRRPSMEQKIVCFHDLHI</sequence>
<evidence type="ECO:0000313" key="2">
    <source>
        <dbReference type="Proteomes" id="UP000054485"/>
    </source>
</evidence>
<dbReference type="Proteomes" id="UP000054485">
    <property type="component" value="Unassembled WGS sequence"/>
</dbReference>
<dbReference type="EMBL" id="KN835161">
    <property type="protein sequence ID" value="KIK46300.1"/>
    <property type="molecule type" value="Genomic_DNA"/>
</dbReference>
<keyword evidence="2" id="KW-1185">Reference proteome</keyword>
<dbReference type="HOGENOM" id="CLU_3093268_0_0_1"/>
<proteinExistence type="predicted"/>
<organism evidence="1 2">
    <name type="scientific">Suillus luteus UH-Slu-Lm8-n1</name>
    <dbReference type="NCBI Taxonomy" id="930992"/>
    <lineage>
        <taxon>Eukaryota</taxon>
        <taxon>Fungi</taxon>
        <taxon>Dikarya</taxon>
        <taxon>Basidiomycota</taxon>
        <taxon>Agaricomycotina</taxon>
        <taxon>Agaricomycetes</taxon>
        <taxon>Agaricomycetidae</taxon>
        <taxon>Boletales</taxon>
        <taxon>Suillineae</taxon>
        <taxon>Suillaceae</taxon>
        <taxon>Suillus</taxon>
    </lineage>
</organism>
<gene>
    <name evidence="1" type="ORF">CY34DRAFT_800647</name>
</gene>
<evidence type="ECO:0000313" key="1">
    <source>
        <dbReference type="EMBL" id="KIK46300.1"/>
    </source>
</evidence>
<name>A0A0D0A858_9AGAM</name>